<reference evidence="2" key="1">
    <citation type="submission" date="2019-07" db="EMBL/GenBank/DDBJ databases">
        <title>Annotation for the trematode Paragonimus miyazaki's.</title>
        <authorList>
            <person name="Choi Y.-J."/>
        </authorList>
    </citation>
    <scope>NUCLEOTIDE SEQUENCE</scope>
    <source>
        <strain evidence="2">Japan</strain>
    </source>
</reference>
<sequence length="80" mass="9582">MRFQIIFQILSIVLFSVHLAPAVSGRYSYEYDEDRFPHPVGEIFEPSKRIYTEQRILEMARLQRLRDQARRRLLGERSGK</sequence>
<dbReference type="OrthoDB" id="6263584at2759"/>
<protein>
    <submittedName>
        <fullName evidence="2">Uncharacterized protein</fullName>
    </submittedName>
</protein>
<dbReference type="AlphaFoldDB" id="A0A8S9YYK9"/>
<organism evidence="2 3">
    <name type="scientific">Paragonimus skrjabini miyazakii</name>
    <dbReference type="NCBI Taxonomy" id="59628"/>
    <lineage>
        <taxon>Eukaryota</taxon>
        <taxon>Metazoa</taxon>
        <taxon>Spiralia</taxon>
        <taxon>Lophotrochozoa</taxon>
        <taxon>Platyhelminthes</taxon>
        <taxon>Trematoda</taxon>
        <taxon>Digenea</taxon>
        <taxon>Plagiorchiida</taxon>
        <taxon>Troglotremata</taxon>
        <taxon>Troglotrematidae</taxon>
        <taxon>Paragonimus</taxon>
    </lineage>
</organism>
<feature type="chain" id="PRO_5035745071" evidence="1">
    <location>
        <begin position="26"/>
        <end position="80"/>
    </location>
</feature>
<evidence type="ECO:0000256" key="1">
    <source>
        <dbReference type="SAM" id="SignalP"/>
    </source>
</evidence>
<accession>A0A8S9YYK9</accession>
<keyword evidence="1" id="KW-0732">Signal</keyword>
<evidence type="ECO:0000313" key="2">
    <source>
        <dbReference type="EMBL" id="KAF7259702.1"/>
    </source>
</evidence>
<name>A0A8S9YYK9_9TREM</name>
<gene>
    <name evidence="2" type="ORF">EG68_08660</name>
</gene>
<evidence type="ECO:0000313" key="3">
    <source>
        <dbReference type="Proteomes" id="UP000822476"/>
    </source>
</evidence>
<comment type="caution">
    <text evidence="2">The sequence shown here is derived from an EMBL/GenBank/DDBJ whole genome shotgun (WGS) entry which is preliminary data.</text>
</comment>
<proteinExistence type="predicted"/>
<dbReference type="Proteomes" id="UP000822476">
    <property type="component" value="Unassembled WGS sequence"/>
</dbReference>
<dbReference type="EMBL" id="JTDE01001079">
    <property type="protein sequence ID" value="KAF7259702.1"/>
    <property type="molecule type" value="Genomic_DNA"/>
</dbReference>
<keyword evidence="3" id="KW-1185">Reference proteome</keyword>
<feature type="signal peptide" evidence="1">
    <location>
        <begin position="1"/>
        <end position="25"/>
    </location>
</feature>